<reference evidence="2" key="1">
    <citation type="submission" date="2025-08" db="UniProtKB">
        <authorList>
            <consortium name="Ensembl"/>
        </authorList>
    </citation>
    <scope>IDENTIFICATION</scope>
</reference>
<dbReference type="InterPro" id="IPR043502">
    <property type="entry name" value="DNA/RNA_pol_sf"/>
</dbReference>
<protein>
    <recommendedName>
        <fullName evidence="1">Reverse transcriptase domain-containing protein</fullName>
    </recommendedName>
</protein>
<dbReference type="Pfam" id="PF13966">
    <property type="entry name" value="zf-RVT"/>
    <property type="match status" value="1"/>
</dbReference>
<dbReference type="SUPFAM" id="SSF56672">
    <property type="entry name" value="DNA/RNA polymerases"/>
    <property type="match status" value="1"/>
</dbReference>
<dbReference type="InterPro" id="IPR026960">
    <property type="entry name" value="RVT-Znf"/>
</dbReference>
<dbReference type="Gene3D" id="3.60.10.10">
    <property type="entry name" value="Endonuclease/exonuclease/phosphatase"/>
    <property type="match status" value="1"/>
</dbReference>
<sequence>MKRDVYFLQETHSCVNDEKFWRTQWGSSISFCYNSSSSGGVAILLDYGFQGKIIETLSSGIGRWIITVVLLNNNFFIMANLYGFNNSSNNKTLLDSIILNVNNLKLKYPSAFTLIGGDFNEAPDFVADRFPSRSVSNSVNPLIGKLCRCLNLIDAHRYLNPDNPMFTWFKSDLSQKSRIDLWLISDSLISYLTSAEISASPLTDHAAIDITFSDGESKQRRKVSPGYWKLNCSFLLSESYCQQIKEIAESVKSQANISATSKWEQFKYECRKFSVKFGKNRASVKNKEVTDLIRKMSQILKNTILGEDDKQSLYTLQSRLDDLFLEKARGAFIRSRAKWLEFGEKNSAYFFNLEKTRGSNKRISSLYINNTLSNDPSMISSYVSNFYQNLYTSSFDLVASSLFFRKVHSVIPKINDHNRELCEEPFTIDDLYNIVKRMPHNKSPGPDGLPFEFFKVFWDSIKCLLYEALIECIYNGELAESMKQGLICLIPKPNKDPNILDNWRPITLLNSDYKLLASVYAEKLKSCLADIISNTQSGFLKGRHISNNIRLIIDILDYPEFINKDASILFIDFYKAFDTVEHSFIFEALYQFGFGTSFINAIRTLYNGINSCVSLASGTSPRFSVGRGIRQGCPISPFLFLLAAELLSLHIKHSNIEGINIEGNTLIISQLADDTCLFLNNDSQVSVAFNEFILFSKASGLVVNPQKSEILYVHDSNKNSVDGILVKRHVKYLGVDICKSDADRLHHNFQPRLDNIKKILCCWLQRDLTIYGRVLLTKAEGISRLVYPAFSLYVDQKTIKMINSLLFRFIWKNKTEYVQRKSIIRNYKEGGLNALDFNIINQTFKINWIKNCLSNNELPWFWIPNLIFKRCGGLKFLLTCNFKCSKLPIKLSNFHKQALESWKIAFKHNFSPHTCILWNNENILSGNKSLFFIEWVNQNIFFVSDLFNADGDFLSFPDFVSLKGATISLRDFNKVTKSIPVSLKTLFKAHLCYGCVNNYFPTLAVNGVYLFDKKCNNFFIRNALSSTPGCPSKAQSKWRICYPNSDLKNLWTFSHKLFIPSKIKELHFKIVHRYYPCNLFLSRFFENISSVCSFCNSDEESILHLFYHCPFSKSFWSDVTMLIFSCCNKMIELTESIIFVSDFHSKDINLEHIVLLLCLLGKFHLHKARAIHCKPNFRMFSSDIKSLFTSFKNMSNPLNSKASKTCNIIETIVSYL</sequence>
<accession>A0A8C1D7T6</accession>
<keyword evidence="3" id="KW-1185">Reference proteome</keyword>
<dbReference type="Ensembl" id="ENSCCRT00000063305.2">
    <property type="protein sequence ID" value="ENSCCRP00000058415.2"/>
    <property type="gene ID" value="ENSCCRG00000031321.2"/>
</dbReference>
<evidence type="ECO:0000313" key="3">
    <source>
        <dbReference type="Proteomes" id="UP001108240"/>
    </source>
</evidence>
<dbReference type="PANTHER" id="PTHR31635">
    <property type="entry name" value="REVERSE TRANSCRIPTASE DOMAIN-CONTAINING PROTEIN-RELATED"/>
    <property type="match status" value="1"/>
</dbReference>
<organism evidence="2 3">
    <name type="scientific">Cyprinus carpio carpio</name>
    <dbReference type="NCBI Taxonomy" id="630221"/>
    <lineage>
        <taxon>Eukaryota</taxon>
        <taxon>Metazoa</taxon>
        <taxon>Chordata</taxon>
        <taxon>Craniata</taxon>
        <taxon>Vertebrata</taxon>
        <taxon>Euteleostomi</taxon>
        <taxon>Actinopterygii</taxon>
        <taxon>Neopterygii</taxon>
        <taxon>Teleostei</taxon>
        <taxon>Ostariophysi</taxon>
        <taxon>Cypriniformes</taxon>
        <taxon>Cyprinidae</taxon>
        <taxon>Cyprininae</taxon>
        <taxon>Cyprinus</taxon>
    </lineage>
</organism>
<evidence type="ECO:0000313" key="2">
    <source>
        <dbReference type="Ensembl" id="ENSCCRP00000058415.2"/>
    </source>
</evidence>
<dbReference type="SUPFAM" id="SSF56219">
    <property type="entry name" value="DNase I-like"/>
    <property type="match status" value="1"/>
</dbReference>
<proteinExistence type="predicted"/>
<dbReference type="PANTHER" id="PTHR31635:SF196">
    <property type="entry name" value="REVERSE TRANSCRIPTASE DOMAIN-CONTAINING PROTEIN-RELATED"/>
    <property type="match status" value="1"/>
</dbReference>
<evidence type="ECO:0000259" key="1">
    <source>
        <dbReference type="PROSITE" id="PS50878"/>
    </source>
</evidence>
<name>A0A8C1D7T6_CYPCA</name>
<dbReference type="OMA" id="WHARIPP"/>
<dbReference type="InterPro" id="IPR036691">
    <property type="entry name" value="Endo/exonu/phosph_ase_sf"/>
</dbReference>
<reference evidence="2" key="2">
    <citation type="submission" date="2025-09" db="UniProtKB">
        <authorList>
            <consortium name="Ensembl"/>
        </authorList>
    </citation>
    <scope>IDENTIFICATION</scope>
</reference>
<dbReference type="CDD" id="cd01650">
    <property type="entry name" value="RT_nLTR_like"/>
    <property type="match status" value="1"/>
</dbReference>
<dbReference type="InterPro" id="IPR000477">
    <property type="entry name" value="RT_dom"/>
</dbReference>
<dbReference type="GeneTree" id="ENSGT00940000163737"/>
<feature type="domain" description="Reverse transcriptase" evidence="1">
    <location>
        <begin position="471"/>
        <end position="737"/>
    </location>
</feature>
<dbReference type="Proteomes" id="UP001108240">
    <property type="component" value="Unplaced"/>
</dbReference>
<dbReference type="Pfam" id="PF00078">
    <property type="entry name" value="RVT_1"/>
    <property type="match status" value="1"/>
</dbReference>
<dbReference type="PROSITE" id="PS50878">
    <property type="entry name" value="RT_POL"/>
    <property type="match status" value="1"/>
</dbReference>
<dbReference type="AlphaFoldDB" id="A0A8C1D7T6"/>